<name>A0A7R8CUZ9_LEPSM</name>
<dbReference type="AlphaFoldDB" id="A0A7R8CUZ9"/>
<organism evidence="1 2">
    <name type="scientific">Lepeophtheirus salmonis</name>
    <name type="common">Salmon louse</name>
    <name type="synonym">Caligus salmonis</name>
    <dbReference type="NCBI Taxonomy" id="72036"/>
    <lineage>
        <taxon>Eukaryota</taxon>
        <taxon>Metazoa</taxon>
        <taxon>Ecdysozoa</taxon>
        <taxon>Arthropoda</taxon>
        <taxon>Crustacea</taxon>
        <taxon>Multicrustacea</taxon>
        <taxon>Hexanauplia</taxon>
        <taxon>Copepoda</taxon>
        <taxon>Siphonostomatoida</taxon>
        <taxon>Caligidae</taxon>
        <taxon>Lepeophtheirus</taxon>
    </lineage>
</organism>
<evidence type="ECO:0000313" key="1">
    <source>
        <dbReference type="EMBL" id="CAF2889654.1"/>
    </source>
</evidence>
<evidence type="ECO:0000313" key="2">
    <source>
        <dbReference type="Proteomes" id="UP000675881"/>
    </source>
</evidence>
<protein>
    <submittedName>
        <fullName evidence="1">(salmon louse) hypothetical protein</fullName>
    </submittedName>
</protein>
<dbReference type="OrthoDB" id="5857413at2759"/>
<sequence length="167" mass="18813">MNRHEGSQSSLIIFRQSNISFSESMCLHLSGQNKLCIIGGGADERETVRNAIETRWPYPISQDKNMESQVHLFKVKRYPWANSYGHKDLDKIVKFAASILPPHLSFSSPKNMDSDSGKSLILFALKGLSTLGWRLITSLNSSSDTLLAPYSRATSQYSDPNSFYFMK</sequence>
<proteinExistence type="predicted"/>
<dbReference type="EMBL" id="HG994582">
    <property type="protein sequence ID" value="CAF2889654.1"/>
    <property type="molecule type" value="Genomic_DNA"/>
</dbReference>
<accession>A0A7R8CUZ9</accession>
<keyword evidence="2" id="KW-1185">Reference proteome</keyword>
<dbReference type="Proteomes" id="UP000675881">
    <property type="component" value="Chromosome 3"/>
</dbReference>
<reference evidence="1" key="1">
    <citation type="submission" date="2021-02" db="EMBL/GenBank/DDBJ databases">
        <authorList>
            <person name="Bekaert M."/>
        </authorList>
    </citation>
    <scope>NUCLEOTIDE SEQUENCE</scope>
    <source>
        <strain evidence="1">IoA-00</strain>
    </source>
</reference>
<gene>
    <name evidence="1" type="ORF">LSAA_8083</name>
</gene>